<organism evidence="7 8">
    <name type="scientific">Streptomyces axinellae</name>
    <dbReference type="NCBI Taxonomy" id="552788"/>
    <lineage>
        <taxon>Bacteria</taxon>
        <taxon>Bacillati</taxon>
        <taxon>Actinomycetota</taxon>
        <taxon>Actinomycetes</taxon>
        <taxon>Kitasatosporales</taxon>
        <taxon>Streptomycetaceae</taxon>
        <taxon>Streptomyces</taxon>
    </lineage>
</organism>
<proteinExistence type="inferred from homology"/>
<evidence type="ECO:0000313" key="8">
    <source>
        <dbReference type="Proteomes" id="UP001501447"/>
    </source>
</evidence>
<dbReference type="GO" id="GO:0008483">
    <property type="term" value="F:transaminase activity"/>
    <property type="evidence" value="ECO:0007669"/>
    <property type="project" value="UniProtKB-KW"/>
</dbReference>
<evidence type="ECO:0000256" key="2">
    <source>
        <dbReference type="ARBA" id="ARBA00022576"/>
    </source>
</evidence>
<dbReference type="RefSeq" id="WP_425576141.1">
    <property type="nucleotide sequence ID" value="NZ_BAAARJ010000026.1"/>
</dbReference>
<gene>
    <name evidence="7" type="ORF">GCM10009863_60890</name>
</gene>
<evidence type="ECO:0000256" key="6">
    <source>
        <dbReference type="RuleBase" id="RU004508"/>
    </source>
</evidence>
<evidence type="ECO:0000256" key="4">
    <source>
        <dbReference type="ARBA" id="ARBA00022898"/>
    </source>
</evidence>
<dbReference type="InterPro" id="IPR000653">
    <property type="entry name" value="DegT/StrS_aminotransferase"/>
</dbReference>
<dbReference type="Pfam" id="PF01041">
    <property type="entry name" value="DegT_DnrJ_EryC1"/>
    <property type="match status" value="1"/>
</dbReference>
<keyword evidence="2 7" id="KW-0032">Aminotransferase</keyword>
<accession>A0ABN3QVG5</accession>
<dbReference type="PANTHER" id="PTHR30244">
    <property type="entry name" value="TRANSAMINASE"/>
    <property type="match status" value="1"/>
</dbReference>
<keyword evidence="4 6" id="KW-0663">Pyridoxal phosphate</keyword>
<dbReference type="SUPFAM" id="SSF53383">
    <property type="entry name" value="PLP-dependent transferases"/>
    <property type="match status" value="1"/>
</dbReference>
<keyword evidence="8" id="KW-1185">Reference proteome</keyword>
<dbReference type="PANTHER" id="PTHR30244:SF34">
    <property type="entry name" value="DTDP-4-AMINO-4,6-DIDEOXYGALACTOSE TRANSAMINASE"/>
    <property type="match status" value="1"/>
</dbReference>
<evidence type="ECO:0000313" key="7">
    <source>
        <dbReference type="EMBL" id="GAA2636197.1"/>
    </source>
</evidence>
<dbReference type="EMBL" id="BAAARJ010000026">
    <property type="protein sequence ID" value="GAA2636197.1"/>
    <property type="molecule type" value="Genomic_DNA"/>
</dbReference>
<reference evidence="7 8" key="1">
    <citation type="journal article" date="2019" name="Int. J. Syst. Evol. Microbiol.">
        <title>The Global Catalogue of Microorganisms (GCM) 10K type strain sequencing project: providing services to taxonomists for standard genome sequencing and annotation.</title>
        <authorList>
            <consortium name="The Broad Institute Genomics Platform"/>
            <consortium name="The Broad Institute Genome Sequencing Center for Infectious Disease"/>
            <person name="Wu L."/>
            <person name="Ma J."/>
        </authorList>
    </citation>
    <scope>NUCLEOTIDE SEQUENCE [LARGE SCALE GENOMIC DNA]</scope>
    <source>
        <strain evidence="7 8">JCM 16373</strain>
    </source>
</reference>
<dbReference type="PIRSF" id="PIRSF000390">
    <property type="entry name" value="PLP_StrS"/>
    <property type="match status" value="1"/>
</dbReference>
<keyword evidence="3" id="KW-0808">Transferase</keyword>
<dbReference type="InterPro" id="IPR015422">
    <property type="entry name" value="PyrdxlP-dep_Trfase_small"/>
</dbReference>
<dbReference type="CDD" id="cd00616">
    <property type="entry name" value="AHBA_syn"/>
    <property type="match status" value="1"/>
</dbReference>
<evidence type="ECO:0000256" key="5">
    <source>
        <dbReference type="ARBA" id="ARBA00038398"/>
    </source>
</evidence>
<evidence type="ECO:0000256" key="1">
    <source>
        <dbReference type="ARBA" id="ARBA00001933"/>
    </source>
</evidence>
<dbReference type="InterPro" id="IPR015421">
    <property type="entry name" value="PyrdxlP-dep_Trfase_major"/>
</dbReference>
<sequence length="373" mass="39151">MQGLRKDMIPAAKPVIGDEEVAAAVRVLRGGRVVQGPEVAAFEEEFGALVEGRACIAVNSGTSALHLALLALGLGPGDEVIVPSFSFAASANAVRLAGAEPVFAEVDPDTFCLDPDAVADAVGPRTAALMPVHLYGHPAPMGGLTQLAQRHGLALIEDACQAHATSLHGRPVGTFGDAACFSFYPTKNMHALEGGMVVVPDETLGRTLRLLRNQGMEQRYENEIVGANMRMTDVSAAIGRVQLARLAGWTEQRRANARVLDEGLGSTGLVTPFVADGARHVYHQYTVRVPGGAEARDAVRRELDAAGVGCAVYYPTPIHRLKPYAHLGADLPVTDAAAAGVLSLPVHPQLTADDLEQIVEAADSAARTVGVTR</sequence>
<comment type="similarity">
    <text evidence="5">Belongs to the DegT/DnrJ/EryC1 family. L-glutamine:2-deoxy-scyllo-inosose/scyllo-inosose aminotransferase subfamily.</text>
</comment>
<dbReference type="InterPro" id="IPR015424">
    <property type="entry name" value="PyrdxlP-dep_Trfase"/>
</dbReference>
<dbReference type="Proteomes" id="UP001501447">
    <property type="component" value="Unassembled WGS sequence"/>
</dbReference>
<dbReference type="Gene3D" id="3.40.640.10">
    <property type="entry name" value="Type I PLP-dependent aspartate aminotransferase-like (Major domain)"/>
    <property type="match status" value="1"/>
</dbReference>
<comment type="caution">
    <text evidence="7">The sequence shown here is derived from an EMBL/GenBank/DDBJ whole genome shotgun (WGS) entry which is preliminary data.</text>
</comment>
<name>A0ABN3QVG5_9ACTN</name>
<protein>
    <submittedName>
        <fullName evidence="7">DegT/DnrJ/EryC1/StrS family aminotransferase</fullName>
    </submittedName>
</protein>
<dbReference type="Gene3D" id="3.90.1150.10">
    <property type="entry name" value="Aspartate Aminotransferase, domain 1"/>
    <property type="match status" value="1"/>
</dbReference>
<evidence type="ECO:0000256" key="3">
    <source>
        <dbReference type="ARBA" id="ARBA00022679"/>
    </source>
</evidence>
<comment type="cofactor">
    <cofactor evidence="1">
        <name>pyridoxal 5'-phosphate</name>
        <dbReference type="ChEBI" id="CHEBI:597326"/>
    </cofactor>
</comment>